<feature type="transmembrane region" description="Helical" evidence="6">
    <location>
        <begin position="150"/>
        <end position="169"/>
    </location>
</feature>
<reference evidence="8 9" key="1">
    <citation type="submission" date="2016-02" db="EMBL/GenBank/DDBJ databases">
        <title>Genome sequence of Clostridium tepidiprofundi DSM 19306.</title>
        <authorList>
            <person name="Poehlein A."/>
            <person name="Daniel R."/>
        </authorList>
    </citation>
    <scope>NUCLEOTIDE SEQUENCE [LARGE SCALE GENOMIC DNA]</scope>
    <source>
        <strain evidence="8 9">DSM 19306</strain>
    </source>
</reference>
<dbReference type="Proteomes" id="UP000075531">
    <property type="component" value="Unassembled WGS sequence"/>
</dbReference>
<comment type="caution">
    <text evidence="8">The sequence shown here is derived from an EMBL/GenBank/DDBJ whole genome shotgun (WGS) entry which is preliminary data.</text>
</comment>
<dbReference type="InterPro" id="IPR051461">
    <property type="entry name" value="UPF0750_membrane"/>
</dbReference>
<keyword evidence="9" id="KW-1185">Reference proteome</keyword>
<evidence type="ECO:0000256" key="3">
    <source>
        <dbReference type="ARBA" id="ARBA00022692"/>
    </source>
</evidence>
<keyword evidence="3 6" id="KW-0812">Transmembrane</keyword>
<evidence type="ECO:0000313" key="8">
    <source>
        <dbReference type="EMBL" id="KYH35405.1"/>
    </source>
</evidence>
<keyword evidence="5 6" id="KW-0472">Membrane</keyword>
<gene>
    <name evidence="8" type="ORF">CLTEP_05810</name>
</gene>
<dbReference type="Pfam" id="PF10035">
    <property type="entry name" value="DUF2179"/>
    <property type="match status" value="1"/>
</dbReference>
<dbReference type="PANTHER" id="PTHR33545">
    <property type="entry name" value="UPF0750 MEMBRANE PROTEIN YITT-RELATED"/>
    <property type="match status" value="1"/>
</dbReference>
<feature type="transmembrane region" description="Helical" evidence="6">
    <location>
        <begin position="7"/>
        <end position="26"/>
    </location>
</feature>
<dbReference type="InterPro" id="IPR015867">
    <property type="entry name" value="N-reg_PII/ATP_PRibTrfase_C"/>
</dbReference>
<evidence type="ECO:0000259" key="7">
    <source>
        <dbReference type="Pfam" id="PF10035"/>
    </source>
</evidence>
<dbReference type="InterPro" id="IPR003740">
    <property type="entry name" value="YitT"/>
</dbReference>
<keyword evidence="4 6" id="KW-1133">Transmembrane helix</keyword>
<organism evidence="8 9">
    <name type="scientific">Clostridium tepidiprofundi DSM 19306</name>
    <dbReference type="NCBI Taxonomy" id="1121338"/>
    <lineage>
        <taxon>Bacteria</taxon>
        <taxon>Bacillati</taxon>
        <taxon>Bacillota</taxon>
        <taxon>Clostridia</taxon>
        <taxon>Eubacteriales</taxon>
        <taxon>Clostridiaceae</taxon>
        <taxon>Clostridium</taxon>
    </lineage>
</organism>
<evidence type="ECO:0000256" key="2">
    <source>
        <dbReference type="ARBA" id="ARBA00022475"/>
    </source>
</evidence>
<dbReference type="PANTHER" id="PTHR33545:SF9">
    <property type="entry name" value="UPF0750 MEMBRANE PROTEIN YITE"/>
    <property type="match status" value="1"/>
</dbReference>
<dbReference type="RefSeq" id="WP_066822314.1">
    <property type="nucleotide sequence ID" value="NZ_LTBA01000003.1"/>
</dbReference>
<proteinExistence type="predicted"/>
<dbReference type="PATRIC" id="fig|1121338.3.peg.588"/>
<dbReference type="GO" id="GO:0005886">
    <property type="term" value="C:plasma membrane"/>
    <property type="evidence" value="ECO:0007669"/>
    <property type="project" value="UniProtKB-SubCell"/>
</dbReference>
<feature type="transmembrane region" description="Helical" evidence="6">
    <location>
        <begin position="46"/>
        <end position="72"/>
    </location>
</feature>
<dbReference type="EMBL" id="LTBA01000003">
    <property type="protein sequence ID" value="KYH35405.1"/>
    <property type="molecule type" value="Genomic_DNA"/>
</dbReference>
<keyword evidence="2" id="KW-1003">Cell membrane</keyword>
<dbReference type="InterPro" id="IPR019264">
    <property type="entry name" value="DUF2179"/>
</dbReference>
<feature type="transmembrane region" description="Helical" evidence="6">
    <location>
        <begin position="79"/>
        <end position="97"/>
    </location>
</feature>
<feature type="transmembrane region" description="Helical" evidence="6">
    <location>
        <begin position="109"/>
        <end position="129"/>
    </location>
</feature>
<dbReference type="OrthoDB" id="9779786at2"/>
<sequence length="283" mass="31213">MKNSIKDFIIITLGSFLTAAGLFFFLEPHSIAAGGVYGFGLVINKFLPFLPVGLLMIMMNIILFVIAFIVIGPSFGAKTIYSSFSLSGYMMLLEMAFPKFKPLTNDVLLDLIIGILIQGVGMGIIFNVNASTGGTDILAKILNKYTHIEIGKSLLIIDLVSTILAGMCFGVTKGMYALLAVIINGLLIDKLIISFNDRKEVVIISSKQDIIKDFIINELERGVTLYKAKGAYTDNKFDILDTVVSKKEFIRLKRYIKSVDCDSFVKVNNIYEVLGEGFKSINE</sequence>
<evidence type="ECO:0000313" key="9">
    <source>
        <dbReference type="Proteomes" id="UP000075531"/>
    </source>
</evidence>
<dbReference type="AlphaFoldDB" id="A0A151B642"/>
<evidence type="ECO:0000256" key="6">
    <source>
        <dbReference type="SAM" id="Phobius"/>
    </source>
</evidence>
<dbReference type="PIRSF" id="PIRSF006483">
    <property type="entry name" value="Membrane_protein_YitT"/>
    <property type="match status" value="1"/>
</dbReference>
<comment type="subcellular location">
    <subcellularLocation>
        <location evidence="1">Cell membrane</location>
        <topology evidence="1">Multi-pass membrane protein</topology>
    </subcellularLocation>
</comment>
<protein>
    <recommendedName>
        <fullName evidence="7">DUF2179 domain-containing protein</fullName>
    </recommendedName>
</protein>
<feature type="domain" description="DUF2179" evidence="7">
    <location>
        <begin position="221"/>
        <end position="275"/>
    </location>
</feature>
<evidence type="ECO:0000256" key="4">
    <source>
        <dbReference type="ARBA" id="ARBA00022989"/>
    </source>
</evidence>
<dbReference type="CDD" id="cd16380">
    <property type="entry name" value="YitT_C"/>
    <property type="match status" value="1"/>
</dbReference>
<feature type="transmembrane region" description="Helical" evidence="6">
    <location>
        <begin position="175"/>
        <end position="193"/>
    </location>
</feature>
<dbReference type="Gene3D" id="3.30.70.120">
    <property type="match status" value="1"/>
</dbReference>
<evidence type="ECO:0000256" key="5">
    <source>
        <dbReference type="ARBA" id="ARBA00023136"/>
    </source>
</evidence>
<dbReference type="Pfam" id="PF02588">
    <property type="entry name" value="YitT_membrane"/>
    <property type="match status" value="1"/>
</dbReference>
<evidence type="ECO:0000256" key="1">
    <source>
        <dbReference type="ARBA" id="ARBA00004651"/>
    </source>
</evidence>
<name>A0A151B642_9CLOT</name>
<accession>A0A151B642</accession>